<keyword evidence="4" id="KW-1185">Reference proteome</keyword>
<name>A0A371EYI8_MUCPR</name>
<evidence type="ECO:0000313" key="3">
    <source>
        <dbReference type="EMBL" id="RDX71112.1"/>
    </source>
</evidence>
<dbReference type="Pfam" id="PF13976">
    <property type="entry name" value="gag_pre-integrs"/>
    <property type="match status" value="1"/>
</dbReference>
<dbReference type="AlphaFoldDB" id="A0A371EYI8"/>
<feature type="non-terminal residue" evidence="3">
    <location>
        <position position="1"/>
    </location>
</feature>
<dbReference type="EMBL" id="QJKJ01011459">
    <property type="protein sequence ID" value="RDX71112.1"/>
    <property type="molecule type" value="Genomic_DNA"/>
</dbReference>
<organism evidence="3 4">
    <name type="scientific">Mucuna pruriens</name>
    <name type="common">Velvet bean</name>
    <name type="synonym">Dolichos pruriens</name>
    <dbReference type="NCBI Taxonomy" id="157652"/>
    <lineage>
        <taxon>Eukaryota</taxon>
        <taxon>Viridiplantae</taxon>
        <taxon>Streptophyta</taxon>
        <taxon>Embryophyta</taxon>
        <taxon>Tracheophyta</taxon>
        <taxon>Spermatophyta</taxon>
        <taxon>Magnoliopsida</taxon>
        <taxon>eudicotyledons</taxon>
        <taxon>Gunneridae</taxon>
        <taxon>Pentapetalae</taxon>
        <taxon>rosids</taxon>
        <taxon>fabids</taxon>
        <taxon>Fabales</taxon>
        <taxon>Fabaceae</taxon>
        <taxon>Papilionoideae</taxon>
        <taxon>50 kb inversion clade</taxon>
        <taxon>NPAAA clade</taxon>
        <taxon>indigoferoid/millettioid clade</taxon>
        <taxon>Phaseoleae</taxon>
        <taxon>Mucuna</taxon>
    </lineage>
</organism>
<feature type="region of interest" description="Disordered" evidence="1">
    <location>
        <begin position="243"/>
        <end position="282"/>
    </location>
</feature>
<gene>
    <name evidence="3" type="ORF">CR513_49577</name>
</gene>
<feature type="domain" description="GAG-pre-integrase" evidence="2">
    <location>
        <begin position="165"/>
        <end position="215"/>
    </location>
</feature>
<accession>A0A371EYI8</accession>
<sequence length="282" mass="32012">MTYIKSTLLKQSLAKFVNGTKNLNKLLKYNRSPHDKSGVGFEKENEIKEKPNIYYPMISESIQKDRPNLKGLTQKDPRKFGKETLVMVLGQWSICSKTLDQRKEDELPLEGKIVGVGRIGKRPFLSINNVLYVKVLKHNLLSISQLCDSGYDVSFNKGECINNLYIDLTNLANQNVTCLMSINDDWWTWHKKLGHASLRLISKLKKHNLVRGQRIVRTKSSQIKESSRPDKIPLDVGTVLDRRKSTTHRNCPGPDEADSNLDANLKLDVDSHRAGSIPTSED</sequence>
<comment type="caution">
    <text evidence="3">The sequence shown here is derived from an EMBL/GenBank/DDBJ whole genome shotgun (WGS) entry which is preliminary data.</text>
</comment>
<proteinExistence type="predicted"/>
<protein>
    <recommendedName>
        <fullName evidence="2">GAG-pre-integrase domain-containing protein</fullName>
    </recommendedName>
</protein>
<dbReference type="Proteomes" id="UP000257109">
    <property type="component" value="Unassembled WGS sequence"/>
</dbReference>
<dbReference type="OrthoDB" id="1932348at2759"/>
<evidence type="ECO:0000313" key="4">
    <source>
        <dbReference type="Proteomes" id="UP000257109"/>
    </source>
</evidence>
<reference evidence="3" key="1">
    <citation type="submission" date="2018-05" db="EMBL/GenBank/DDBJ databases">
        <title>Draft genome of Mucuna pruriens seed.</title>
        <authorList>
            <person name="Nnadi N.E."/>
            <person name="Vos R."/>
            <person name="Hasami M.H."/>
            <person name="Devisetty U.K."/>
            <person name="Aguiy J.C."/>
        </authorList>
    </citation>
    <scope>NUCLEOTIDE SEQUENCE [LARGE SCALE GENOMIC DNA]</scope>
    <source>
        <strain evidence="3">JCA_2017</strain>
    </source>
</reference>
<evidence type="ECO:0000259" key="2">
    <source>
        <dbReference type="Pfam" id="PF13976"/>
    </source>
</evidence>
<dbReference type="InterPro" id="IPR025724">
    <property type="entry name" value="GAG-pre-integrase_dom"/>
</dbReference>
<evidence type="ECO:0000256" key="1">
    <source>
        <dbReference type="SAM" id="MobiDB-lite"/>
    </source>
</evidence>